<organism evidence="2 3">
    <name type="scientific">Symbiodinium microadriaticum</name>
    <name type="common">Dinoflagellate</name>
    <name type="synonym">Zooxanthella microadriatica</name>
    <dbReference type="NCBI Taxonomy" id="2951"/>
    <lineage>
        <taxon>Eukaryota</taxon>
        <taxon>Sar</taxon>
        <taxon>Alveolata</taxon>
        <taxon>Dinophyceae</taxon>
        <taxon>Suessiales</taxon>
        <taxon>Symbiodiniaceae</taxon>
        <taxon>Symbiodinium</taxon>
    </lineage>
</organism>
<dbReference type="GO" id="GO:0005524">
    <property type="term" value="F:ATP binding"/>
    <property type="evidence" value="ECO:0007669"/>
    <property type="project" value="InterPro"/>
</dbReference>
<evidence type="ECO:0000313" key="3">
    <source>
        <dbReference type="Proteomes" id="UP000186817"/>
    </source>
</evidence>
<sequence>MPVRQDAFLDGYMTVRAPYGFTFEEECLQFVEVSESATFGPKVRFPEEFAVWPSDVAISTCRGADRMASLWLQFATGARLIANELYIFRIGIKSNPMVTPEVNRWVVQLGSEASEPIEGMTLWAFTQTGVTPITTARDRTLAGEVRTQNPLKFRIRPFNTIHMNGEIRAVAPQGFTFVHEPSKACTSELEELPYTNLGVFYPGFVWPEDDLVCLVDADDSTKVTVRYRNPRPVTAGLDYVVVLSVYNPNEIVSFAPTVWQLSSYSEINEGGEVSVEVVTKVILKRADHPPKPFEFDHAFGFLEAKVFRALGLPLLDKSFEGPRTLDSLMIYKMLFNVGYNATIFAYGQTGIGRLSSDSRKFLVCCSFLEIYNEIVYDLLVPRGRATPHAGLEIREGKGMGVYVKDLQEIVVDTAEKLNRLIDQGIFTIKLHQKDDKISYLAWHIDVMKSAVMTGVAVVLSFMQEIAAATCTDCDYSEESVLLQQMGSLNQEHALGAGEGHGDETCQKEVEETQAAWRQAILDITASYLADPEGDYVEVAKHAIHDLYAYGVRKAKVLFKPTKAAHEPFRSTEIGALSYFVGYEATKDMGGIPEDGGFAINGGEGWKKVLMFNDRVSCSGDLAFAQGYYYFTNAHTGAVAEVEYSFVYQYLKRKWRIVVHHSSVPFPVQAPKESMSLMQVSQNARLSKEWLQNHMASSKHNAVCSEEVEATQAAWRQAILDITASYLDDPEGDYVEVAKHAIHDLYGYDIKNAEVMFKPTKAAHEPFRPTKIGALSYFVGYEATKDMGGFSEDWGFAINGGEGWKKVLMFNDLVSCLGDYALAQGYYYFTNAKTGAEVGVEYTFGYQKFKGSWKIILHHSSVPFPVEAPVVESHLLQMKD</sequence>
<evidence type="ECO:0000313" key="2">
    <source>
        <dbReference type="EMBL" id="OLP88794.1"/>
    </source>
</evidence>
<dbReference type="GO" id="GO:0003777">
    <property type="term" value="F:microtubule motor activity"/>
    <property type="evidence" value="ECO:0007669"/>
    <property type="project" value="InterPro"/>
</dbReference>
<dbReference type="InterPro" id="IPR027417">
    <property type="entry name" value="P-loop_NTPase"/>
</dbReference>
<dbReference type="InterPro" id="IPR032710">
    <property type="entry name" value="NTF2-like_dom_sf"/>
</dbReference>
<dbReference type="InterPro" id="IPR001752">
    <property type="entry name" value="Kinesin_motor_dom"/>
</dbReference>
<dbReference type="GO" id="GO:0007018">
    <property type="term" value="P:microtubule-based movement"/>
    <property type="evidence" value="ECO:0007669"/>
    <property type="project" value="InterPro"/>
</dbReference>
<comment type="caution">
    <text evidence="2">The sequence shown here is derived from an EMBL/GenBank/DDBJ whole genome shotgun (WGS) entry which is preliminary data.</text>
</comment>
<dbReference type="SUPFAM" id="SSF52540">
    <property type="entry name" value="P-loop containing nucleoside triphosphate hydrolases"/>
    <property type="match status" value="1"/>
</dbReference>
<dbReference type="OrthoDB" id="412755at2759"/>
<accession>A0A1Q9D0W5</accession>
<dbReference type="PANTHER" id="PTHR24115">
    <property type="entry name" value="KINESIN-RELATED"/>
    <property type="match status" value="1"/>
</dbReference>
<gene>
    <name evidence="2" type="primary">KRP85</name>
    <name evidence="2" type="ORF">AK812_SmicGene29815</name>
</gene>
<dbReference type="AlphaFoldDB" id="A0A1Q9D0W5"/>
<dbReference type="GO" id="GO:0005871">
    <property type="term" value="C:kinesin complex"/>
    <property type="evidence" value="ECO:0007669"/>
    <property type="project" value="TreeGrafter"/>
</dbReference>
<dbReference type="GO" id="GO:0005874">
    <property type="term" value="C:microtubule"/>
    <property type="evidence" value="ECO:0007669"/>
    <property type="project" value="TreeGrafter"/>
</dbReference>
<name>A0A1Q9D0W5_SYMMI</name>
<dbReference type="PANTHER" id="PTHR24115:SF576">
    <property type="entry name" value="KINESIN-LIKE PROTEIN KIF17"/>
    <property type="match status" value="1"/>
</dbReference>
<dbReference type="Gene3D" id="3.40.850.10">
    <property type="entry name" value="Kinesin motor domain"/>
    <property type="match status" value="2"/>
</dbReference>
<dbReference type="InterPro" id="IPR036961">
    <property type="entry name" value="Kinesin_motor_dom_sf"/>
</dbReference>
<protein>
    <submittedName>
        <fullName evidence="2">Kinesin-II 85 kDa subunit</fullName>
    </submittedName>
</protein>
<dbReference type="EMBL" id="LSRX01000794">
    <property type="protein sequence ID" value="OLP88794.1"/>
    <property type="molecule type" value="Genomic_DNA"/>
</dbReference>
<reference evidence="2 3" key="1">
    <citation type="submission" date="2016-02" db="EMBL/GenBank/DDBJ databases">
        <title>Genome analysis of coral dinoflagellate symbionts highlights evolutionary adaptations to a symbiotic lifestyle.</title>
        <authorList>
            <person name="Aranda M."/>
            <person name="Li Y."/>
            <person name="Liew Y.J."/>
            <person name="Baumgarten S."/>
            <person name="Simakov O."/>
            <person name="Wilson M."/>
            <person name="Piel J."/>
            <person name="Ashoor H."/>
            <person name="Bougouffa S."/>
            <person name="Bajic V.B."/>
            <person name="Ryu T."/>
            <person name="Ravasi T."/>
            <person name="Bayer T."/>
            <person name="Micklem G."/>
            <person name="Kim H."/>
            <person name="Bhak J."/>
            <person name="Lajeunesse T.C."/>
            <person name="Voolstra C.R."/>
        </authorList>
    </citation>
    <scope>NUCLEOTIDE SEQUENCE [LARGE SCALE GENOMIC DNA]</scope>
    <source>
        <strain evidence="2 3">CCMP2467</strain>
    </source>
</reference>
<dbReference type="Gene3D" id="3.10.450.50">
    <property type="match status" value="2"/>
</dbReference>
<proteinExistence type="predicted"/>
<dbReference type="SUPFAM" id="SSF54427">
    <property type="entry name" value="NTF2-like"/>
    <property type="match status" value="2"/>
</dbReference>
<dbReference type="SMART" id="SM00129">
    <property type="entry name" value="KISc"/>
    <property type="match status" value="1"/>
</dbReference>
<keyword evidence="3" id="KW-1185">Reference proteome</keyword>
<dbReference type="InterPro" id="IPR027640">
    <property type="entry name" value="Kinesin-like_fam"/>
</dbReference>
<dbReference type="GO" id="GO:0016887">
    <property type="term" value="F:ATP hydrolysis activity"/>
    <property type="evidence" value="ECO:0007669"/>
    <property type="project" value="TreeGrafter"/>
</dbReference>
<dbReference type="GO" id="GO:0008017">
    <property type="term" value="F:microtubule binding"/>
    <property type="evidence" value="ECO:0007669"/>
    <property type="project" value="InterPro"/>
</dbReference>
<evidence type="ECO:0000259" key="1">
    <source>
        <dbReference type="SMART" id="SM00129"/>
    </source>
</evidence>
<dbReference type="Proteomes" id="UP000186817">
    <property type="component" value="Unassembled WGS sequence"/>
</dbReference>
<feature type="domain" description="Kinesin motor" evidence="1">
    <location>
        <begin position="237"/>
        <end position="491"/>
    </location>
</feature>
<dbReference type="Pfam" id="PF00225">
    <property type="entry name" value="Kinesin"/>
    <property type="match status" value="1"/>
</dbReference>